<evidence type="ECO:0000256" key="10">
    <source>
        <dbReference type="RuleBase" id="RU362097"/>
    </source>
</evidence>
<dbReference type="Proteomes" id="UP000242930">
    <property type="component" value="Unassembled WGS sequence"/>
</dbReference>
<keyword evidence="3 10" id="KW-0812">Transmembrane</keyword>
<dbReference type="Gene3D" id="1.20.1600.10">
    <property type="entry name" value="Outer membrane efflux proteins (OEP)"/>
    <property type="match status" value="1"/>
</dbReference>
<dbReference type="AlphaFoldDB" id="A0A1H6VMV7"/>
<dbReference type="PANTHER" id="PTHR30203:SF20">
    <property type="entry name" value="MULTIDRUG RESISTANCE OUTER MEMBRANE PROTEIN MDTP-RELATED"/>
    <property type="match status" value="1"/>
</dbReference>
<evidence type="ECO:0000256" key="1">
    <source>
        <dbReference type="ARBA" id="ARBA00007613"/>
    </source>
</evidence>
<feature type="signal peptide" evidence="10">
    <location>
        <begin position="1"/>
        <end position="27"/>
    </location>
</feature>
<evidence type="ECO:0000256" key="5">
    <source>
        <dbReference type="ARBA" id="ARBA00023136"/>
    </source>
</evidence>
<dbReference type="NCBIfam" id="TIGR01845">
    <property type="entry name" value="outer_NodT"/>
    <property type="match status" value="1"/>
</dbReference>
<keyword evidence="6 10" id="KW-0564">Palmitate</keyword>
<accession>A0A1H6VMV7</accession>
<keyword evidence="8 10" id="KW-0449">Lipoprotein</keyword>
<dbReference type="EMBL" id="FNZE01000004">
    <property type="protein sequence ID" value="SEJ05961.1"/>
    <property type="molecule type" value="Genomic_DNA"/>
</dbReference>
<comment type="subcellular location">
    <subcellularLocation>
        <location evidence="10">Cell outer membrane</location>
        <topology evidence="10">Lipid-anchor</topology>
    </subcellularLocation>
</comment>
<evidence type="ECO:0000256" key="6">
    <source>
        <dbReference type="ARBA" id="ARBA00023139"/>
    </source>
</evidence>
<dbReference type="GO" id="GO:0009279">
    <property type="term" value="C:cell outer membrane"/>
    <property type="evidence" value="ECO:0007669"/>
    <property type="project" value="UniProtKB-SubCell"/>
</dbReference>
<comment type="function">
    <text evidence="9">Could be involved in resistance to puromycin, acriflavine and tetraphenylarsonium chloride.</text>
</comment>
<dbReference type="Gene3D" id="2.20.200.10">
    <property type="entry name" value="Outer membrane efflux proteins (OEP)"/>
    <property type="match status" value="1"/>
</dbReference>
<gene>
    <name evidence="11" type="ORF">SAMN05216201_104153</name>
</gene>
<keyword evidence="5 10" id="KW-0472">Membrane</keyword>
<keyword evidence="12" id="KW-1185">Reference proteome</keyword>
<dbReference type="STRING" id="915471.SAMN05216201_104153"/>
<feature type="chain" id="PRO_5017103414" evidence="10">
    <location>
        <begin position="28"/>
        <end position="503"/>
    </location>
</feature>
<keyword evidence="7" id="KW-0998">Cell outer membrane</keyword>
<name>A0A1H6VMV7_9PSED</name>
<organism evidence="11 12">
    <name type="scientific">Pseudomonas linyingensis</name>
    <dbReference type="NCBI Taxonomy" id="915471"/>
    <lineage>
        <taxon>Bacteria</taxon>
        <taxon>Pseudomonadati</taxon>
        <taxon>Pseudomonadota</taxon>
        <taxon>Gammaproteobacteria</taxon>
        <taxon>Pseudomonadales</taxon>
        <taxon>Pseudomonadaceae</taxon>
        <taxon>Pseudomonas</taxon>
    </lineage>
</organism>
<dbReference type="InterPro" id="IPR003423">
    <property type="entry name" value="OMP_efflux"/>
</dbReference>
<reference evidence="12" key="1">
    <citation type="submission" date="2016-10" db="EMBL/GenBank/DDBJ databases">
        <authorList>
            <person name="Varghese N."/>
            <person name="Submissions S."/>
        </authorList>
    </citation>
    <scope>NUCLEOTIDE SEQUENCE [LARGE SCALE GENOMIC DNA]</scope>
    <source>
        <strain evidence="12">LMG 25967</strain>
    </source>
</reference>
<dbReference type="PANTHER" id="PTHR30203">
    <property type="entry name" value="OUTER MEMBRANE CATION EFFLUX PROTEIN"/>
    <property type="match status" value="1"/>
</dbReference>
<evidence type="ECO:0000256" key="4">
    <source>
        <dbReference type="ARBA" id="ARBA00022729"/>
    </source>
</evidence>
<comment type="similarity">
    <text evidence="1 10">Belongs to the outer membrane factor (OMF) (TC 1.B.17) family.</text>
</comment>
<keyword evidence="4 10" id="KW-0732">Signal</keyword>
<dbReference type="PROSITE" id="PS51257">
    <property type="entry name" value="PROKAR_LIPOPROTEIN"/>
    <property type="match status" value="1"/>
</dbReference>
<evidence type="ECO:0000256" key="9">
    <source>
        <dbReference type="ARBA" id="ARBA00037313"/>
    </source>
</evidence>
<sequence>MPAIVRPGLFLASLLVTLCSSLSGCIASGGLDPQAELADNGELPTDAAIRHAAQSAEWPRAQWWQAYGDAQLNAWVERALAGSPGLAMAAARVRRAQALAGVAAAAQAPQLGLQASVQRKRWPDDNFYGPGPLARTSSWNNSAAFGLSYDLDLWGRLHSQRERALSLARVAATEERAAALELQGSVVRVYIQLARQYAERDIARAELEQREELLALARERRRIGLGTELEVAAAEAPLPEAQRQLDLADEAIALTGNQLAALAGAGPGAAAELQRPQLRLHAAPRLPSRLPLELLGRRPDVVASRWQVAAAARGIEVARADFYPNIDLLGSLGSAATQGGGLDWLRHDKLTWGIGPALSLPIFDGGARRSRLGAEAAGYDLAVEQYRQTLVQALQGVSDLLIRLHSLHEQQAFAASALATAERRVALAQEAHQRGLSDARELLVAQGRVFAAQRLQQQVLAEQLAAQAGLWVALGGGVLAADSAPADAELQAREVRLQLPGRP</sequence>
<protein>
    <submittedName>
        <fullName evidence="11">Efflux transporter, outer membrane factor (OMF) lipoprotein, NodT family</fullName>
    </submittedName>
</protein>
<evidence type="ECO:0000313" key="11">
    <source>
        <dbReference type="EMBL" id="SEJ05961.1"/>
    </source>
</evidence>
<dbReference type="Pfam" id="PF02321">
    <property type="entry name" value="OEP"/>
    <property type="match status" value="2"/>
</dbReference>
<evidence type="ECO:0000256" key="7">
    <source>
        <dbReference type="ARBA" id="ARBA00023237"/>
    </source>
</evidence>
<evidence type="ECO:0000256" key="8">
    <source>
        <dbReference type="ARBA" id="ARBA00023288"/>
    </source>
</evidence>
<dbReference type="InterPro" id="IPR010131">
    <property type="entry name" value="MdtP/NodT-like"/>
</dbReference>
<dbReference type="RefSeq" id="WP_244517117.1">
    <property type="nucleotide sequence ID" value="NZ_FNZE01000004.1"/>
</dbReference>
<evidence type="ECO:0000256" key="3">
    <source>
        <dbReference type="ARBA" id="ARBA00022692"/>
    </source>
</evidence>
<evidence type="ECO:0000313" key="12">
    <source>
        <dbReference type="Proteomes" id="UP000242930"/>
    </source>
</evidence>
<keyword evidence="2 10" id="KW-1134">Transmembrane beta strand</keyword>
<dbReference type="SUPFAM" id="SSF56954">
    <property type="entry name" value="Outer membrane efflux proteins (OEP)"/>
    <property type="match status" value="1"/>
</dbReference>
<evidence type="ECO:0000256" key="2">
    <source>
        <dbReference type="ARBA" id="ARBA00022452"/>
    </source>
</evidence>
<dbReference type="GO" id="GO:0015562">
    <property type="term" value="F:efflux transmembrane transporter activity"/>
    <property type="evidence" value="ECO:0007669"/>
    <property type="project" value="InterPro"/>
</dbReference>
<proteinExistence type="inferred from homology"/>